<gene>
    <name evidence="1" type="ORF">RIF29_13770</name>
</gene>
<comment type="caution">
    <text evidence="1">The sequence shown here is derived from an EMBL/GenBank/DDBJ whole genome shotgun (WGS) entry which is preliminary data.</text>
</comment>
<evidence type="ECO:0000313" key="1">
    <source>
        <dbReference type="EMBL" id="KAK7284019.1"/>
    </source>
</evidence>
<name>A0AAN9IQ75_CROPI</name>
<protein>
    <submittedName>
        <fullName evidence="1">Uncharacterized protein</fullName>
    </submittedName>
</protein>
<reference evidence="1 2" key="1">
    <citation type="submission" date="2024-01" db="EMBL/GenBank/DDBJ databases">
        <title>The genomes of 5 underutilized Papilionoideae crops provide insights into root nodulation and disease resistanc.</title>
        <authorList>
            <person name="Yuan L."/>
        </authorList>
    </citation>
    <scope>NUCLEOTIDE SEQUENCE [LARGE SCALE GENOMIC DNA]</scope>
    <source>
        <strain evidence="1">ZHUSHIDOU_FW_LH</strain>
        <tissue evidence="1">Leaf</tissue>
    </source>
</reference>
<keyword evidence="2" id="KW-1185">Reference proteome</keyword>
<accession>A0AAN9IQ75</accession>
<dbReference type="EMBL" id="JAYWIO010000002">
    <property type="protein sequence ID" value="KAK7284019.1"/>
    <property type="molecule type" value="Genomic_DNA"/>
</dbReference>
<organism evidence="1 2">
    <name type="scientific">Crotalaria pallida</name>
    <name type="common">Smooth rattlebox</name>
    <name type="synonym">Crotalaria striata</name>
    <dbReference type="NCBI Taxonomy" id="3830"/>
    <lineage>
        <taxon>Eukaryota</taxon>
        <taxon>Viridiplantae</taxon>
        <taxon>Streptophyta</taxon>
        <taxon>Embryophyta</taxon>
        <taxon>Tracheophyta</taxon>
        <taxon>Spermatophyta</taxon>
        <taxon>Magnoliopsida</taxon>
        <taxon>eudicotyledons</taxon>
        <taxon>Gunneridae</taxon>
        <taxon>Pentapetalae</taxon>
        <taxon>rosids</taxon>
        <taxon>fabids</taxon>
        <taxon>Fabales</taxon>
        <taxon>Fabaceae</taxon>
        <taxon>Papilionoideae</taxon>
        <taxon>50 kb inversion clade</taxon>
        <taxon>genistoids sensu lato</taxon>
        <taxon>core genistoids</taxon>
        <taxon>Crotalarieae</taxon>
        <taxon>Crotalaria</taxon>
    </lineage>
</organism>
<evidence type="ECO:0000313" key="2">
    <source>
        <dbReference type="Proteomes" id="UP001372338"/>
    </source>
</evidence>
<dbReference type="AlphaFoldDB" id="A0AAN9IQ75"/>
<sequence>MEQEIVEELQSWRSLRTPRISSSIDRDSEEVNENLHYTSLKDIICNTPTRYTSLLHVGHDFDSSINIRNELVKRAASVYLQSTALLATRNQNCFMNLWEKLKSKAASYSFFRVCLCPLFRFLDHMVGRLARAGTLSYGCKLRAAKAKEGSYFKRSFRIPNQFEGIINITSNPQIVMGILKLEFNPTKGQHDSCHGMKNALLGKRPDNTLS</sequence>
<proteinExistence type="predicted"/>
<dbReference type="Proteomes" id="UP001372338">
    <property type="component" value="Unassembled WGS sequence"/>
</dbReference>
<dbReference type="PANTHER" id="PTHR34569">
    <property type="entry name" value="EXPRESSED PROTEIN"/>
    <property type="match status" value="1"/>
</dbReference>
<dbReference type="PANTHER" id="PTHR34569:SF17">
    <property type="entry name" value="UBIQUITIN-PROTEIN LIGASE ARKADIA-A, PUTATIVE-RELATED"/>
    <property type="match status" value="1"/>
</dbReference>